<accession>A0ABP1QV23</accession>
<feature type="transmembrane region" description="Helical" evidence="1">
    <location>
        <begin position="410"/>
        <end position="430"/>
    </location>
</feature>
<proteinExistence type="predicted"/>
<sequence>MEETAHQIRNETGDNLFVHFLMLFSTCTIHYCQDNLSLRSQSFDKLFDLSIQHKNILLLTVGPKSTFFVNDSKYNNWYKNNVYTSGRYKGKKYHRGYWEIFKTSKLVESCQLQVVDIKTNRIQLVNYLEKYLLKPSKKAIQIPDYLALLINTTIHNKRLTILYSSNNAAVDYDSVDQMRVFKTYSPLPIFCLVQGVVNFTPTILKVRSNLKFDKGYFYSGYVLPMHAIENLSLTSLFGVKKVRKKLFLLEQNGIIGLSINIGPCRILMSPRYNLTRKLENTFLNEAVDCLKAEFFYSNLSSVEFRKFHLDAGENHPDFVKAYYGLSYIFRYATSFHGFRYLVFVDFERTGKDWSPHTTALLRPFSIVVWILLIASIILISTALIRPKNPIFHILALFLEQGDASLNTKSYSIPILISVWLFASFILRFVYTSSMYSHLTVEPEMAIPRNLKDCVRDTKFYKLGSEYDVTEVFSRMRYEYDETMGNHVISNSTHPLLKRLSETIYLVQLLVEKIGFDYFFSTSPPYQIKLLHNHTNTLYAEQLCLDDKHRQNNNQKYEIINCRNNVVEANKFVYIYTFPFDEPNFEDGLDFFATILFGGKRVFGNNHPPMFNTLNGWAGAADFSTEIADDIVGKLEESGILIRWKTLEVILFLLKSWKRIQLNIFGARVSSMNLVQIAYDLIQDLNVPEYLYRIQLKGSYVYKDENAMPFLRI</sequence>
<evidence type="ECO:0000313" key="2">
    <source>
        <dbReference type="EMBL" id="CAL8112437.1"/>
    </source>
</evidence>
<dbReference type="EMBL" id="CAXLJM020000048">
    <property type="protein sequence ID" value="CAL8112437.1"/>
    <property type="molecule type" value="Genomic_DNA"/>
</dbReference>
<keyword evidence="1" id="KW-0812">Transmembrane</keyword>
<organism evidence="2 3">
    <name type="scientific">Orchesella dallaii</name>
    <dbReference type="NCBI Taxonomy" id="48710"/>
    <lineage>
        <taxon>Eukaryota</taxon>
        <taxon>Metazoa</taxon>
        <taxon>Ecdysozoa</taxon>
        <taxon>Arthropoda</taxon>
        <taxon>Hexapoda</taxon>
        <taxon>Collembola</taxon>
        <taxon>Entomobryomorpha</taxon>
        <taxon>Entomobryoidea</taxon>
        <taxon>Orchesellidae</taxon>
        <taxon>Orchesellinae</taxon>
        <taxon>Orchesella</taxon>
    </lineage>
</organism>
<dbReference type="Gene3D" id="1.10.287.70">
    <property type="match status" value="1"/>
</dbReference>
<feature type="transmembrane region" description="Helical" evidence="1">
    <location>
        <begin position="364"/>
        <end position="384"/>
    </location>
</feature>
<evidence type="ECO:0000256" key="1">
    <source>
        <dbReference type="SAM" id="Phobius"/>
    </source>
</evidence>
<evidence type="ECO:0000313" key="3">
    <source>
        <dbReference type="Proteomes" id="UP001642540"/>
    </source>
</evidence>
<name>A0ABP1QV23_9HEXA</name>
<reference evidence="2 3" key="1">
    <citation type="submission" date="2024-08" db="EMBL/GenBank/DDBJ databases">
        <authorList>
            <person name="Cucini C."/>
            <person name="Frati F."/>
        </authorList>
    </citation>
    <scope>NUCLEOTIDE SEQUENCE [LARGE SCALE GENOMIC DNA]</scope>
</reference>
<comment type="caution">
    <text evidence="2">The sequence shown here is derived from an EMBL/GenBank/DDBJ whole genome shotgun (WGS) entry which is preliminary data.</text>
</comment>
<dbReference type="Proteomes" id="UP001642540">
    <property type="component" value="Unassembled WGS sequence"/>
</dbReference>
<keyword evidence="1" id="KW-0472">Membrane</keyword>
<gene>
    <name evidence="2" type="ORF">ODALV1_LOCUS15647</name>
</gene>
<protein>
    <submittedName>
        <fullName evidence="2">Uncharacterized protein</fullName>
    </submittedName>
</protein>
<keyword evidence="1" id="KW-1133">Transmembrane helix</keyword>
<keyword evidence="3" id="KW-1185">Reference proteome</keyword>